<gene>
    <name evidence="2" type="primary">treY</name>
    <name evidence="2" type="ORF">ACFSNC_14600</name>
</gene>
<dbReference type="PANTHER" id="PTHR10357">
    <property type="entry name" value="ALPHA-AMYLASE FAMILY MEMBER"/>
    <property type="match status" value="1"/>
</dbReference>
<accession>A0ABW4YZE3</accession>
<dbReference type="Pfam" id="PF00128">
    <property type="entry name" value="Alpha-amylase"/>
    <property type="match status" value="1"/>
</dbReference>
<dbReference type="EC" id="5.4.99.15" evidence="2"/>
<dbReference type="GO" id="GO:0047470">
    <property type="term" value="F:(1,4)-alpha-D-glucan 1-alpha-D-glucosylmutase activity"/>
    <property type="evidence" value="ECO:0007669"/>
    <property type="project" value="UniProtKB-EC"/>
</dbReference>
<name>A0ABW4YZE3_9HYPH</name>
<evidence type="ECO:0000313" key="2">
    <source>
        <dbReference type="EMBL" id="MFD2141639.1"/>
    </source>
</evidence>
<comment type="caution">
    <text evidence="2">The sequence shown here is derived from an EMBL/GenBank/DDBJ whole genome shotgun (WGS) entry which is preliminary data.</text>
</comment>
<dbReference type="PANTHER" id="PTHR10357:SF216">
    <property type="entry name" value="MALTOOLIGOSYL TREHALOSE SYNTHASE-RELATED"/>
    <property type="match status" value="1"/>
</dbReference>
<evidence type="ECO:0000313" key="3">
    <source>
        <dbReference type="Proteomes" id="UP001597299"/>
    </source>
</evidence>
<dbReference type="RefSeq" id="WP_213352680.1">
    <property type="nucleotide sequence ID" value="NZ_JAHBGB010000027.1"/>
</dbReference>
<evidence type="ECO:0000259" key="1">
    <source>
        <dbReference type="SMART" id="SM00642"/>
    </source>
</evidence>
<proteinExistence type="predicted"/>
<dbReference type="SUPFAM" id="SSF51445">
    <property type="entry name" value="(Trans)glycosidases"/>
    <property type="match status" value="1"/>
</dbReference>
<organism evidence="2 3">
    <name type="scientific">Ancylobacter oerskovii</name>
    <dbReference type="NCBI Taxonomy" id="459519"/>
    <lineage>
        <taxon>Bacteria</taxon>
        <taxon>Pseudomonadati</taxon>
        <taxon>Pseudomonadota</taxon>
        <taxon>Alphaproteobacteria</taxon>
        <taxon>Hyphomicrobiales</taxon>
        <taxon>Xanthobacteraceae</taxon>
        <taxon>Ancylobacter</taxon>
    </lineage>
</organism>
<dbReference type="NCBIfam" id="TIGR02401">
    <property type="entry name" value="trehalose_TreY"/>
    <property type="match status" value="1"/>
</dbReference>
<dbReference type="CDD" id="cd11336">
    <property type="entry name" value="AmyAc_MTSase"/>
    <property type="match status" value="1"/>
</dbReference>
<dbReference type="InterPro" id="IPR006047">
    <property type="entry name" value="GH13_cat_dom"/>
</dbReference>
<dbReference type="Gene3D" id="3.30.1590.10">
    <property type="entry name" value="Maltooligosyl trehalose synthase, domain 2"/>
    <property type="match status" value="1"/>
</dbReference>
<dbReference type="InterPro" id="IPR012767">
    <property type="entry name" value="Trehalose_TreY"/>
</dbReference>
<feature type="domain" description="Glycosyl hydrolase family 13 catalytic" evidence="1">
    <location>
        <begin position="19"/>
        <end position="769"/>
    </location>
</feature>
<dbReference type="Gene3D" id="3.20.20.80">
    <property type="entry name" value="Glycosidases"/>
    <property type="match status" value="3"/>
</dbReference>
<dbReference type="SMART" id="SM00642">
    <property type="entry name" value="Aamy"/>
    <property type="match status" value="1"/>
</dbReference>
<dbReference type="InterPro" id="IPR017853">
    <property type="entry name" value="GH"/>
</dbReference>
<dbReference type="Proteomes" id="UP001597299">
    <property type="component" value="Unassembled WGS sequence"/>
</dbReference>
<dbReference type="EMBL" id="JBHUHD010000001">
    <property type="protein sequence ID" value="MFD2141639.1"/>
    <property type="molecule type" value="Genomic_DNA"/>
</dbReference>
<sequence length="861" mass="95234">MNPSPAATPELRATYRLQFHRGFTFADAEALVPYLARLGISHLYASPITLAVPGSTHGYDVADPTRINPELGGEEGFERLARALAAQGMGILLDIVPNHMAASSHNPFWMEMLEHGPQAPAARLFDVNWAAGRLLLPVLGEPLRDLLAAGAIALRADHDTGRIVVTYAEHVFPLRPESVAVLLSTIGRQASGPDMASGAPARSAASAKLHASYTSPDRLRGVLRSLDTSERAALATALAEADLPSLLEAQHWHLAWWRTAAHELNYRRFFNISDLAGVRVEDPEVFALVHRLPLDLIRRGLVHGLRIDHIDGLLDPAGYCQRLREAVGLGIPIFLEKILEPGETLRPWPVDGTTGYERLNDINGLFIDPQSYSELENDLRSRHLLVGTPAHRLAAAKRHVLETSLAAEVDQLASLARDGLDADVKAGDLTEAAIRQATIALLTHCPVYRSYATADTHDTTDEAVWDGIGARMDRAEDPLTAAAGRLLLERLKTPQLESDRLFRLRFQQLSGPAMAKGFEDTELYRTPVLIGVNEVGGSLEHPSRKRRELHEIYEKRATAQARDLIPLATHDTKRGPWTRARLAALGLAPDRWLDFLHRTQPLCASPGGEAPPDALDRHFILQTLVSCWPITTERMQAYLSKALREARRHTSWERPDEHYEAVSQAFASRLIAAPEATEFREHLEGLVADLEPATRVVGLAQLILQHTLPGTPDLYQGTEFRDLSLVDPDNRRPVDWSARLNVLDGKETAAPADIEHFGLIHRLLMLRARNRALLHGDYRPLHFGKSPWRWFGFERRSGGHTLRVAVPTRLPRPPALPATAILEPGEPFADGWTSIGQPPLETAPGRLVLPVSWPFFIAERS</sequence>
<reference evidence="3" key="1">
    <citation type="journal article" date="2019" name="Int. J. Syst. Evol. Microbiol.">
        <title>The Global Catalogue of Microorganisms (GCM) 10K type strain sequencing project: providing services to taxonomists for standard genome sequencing and annotation.</title>
        <authorList>
            <consortium name="The Broad Institute Genomics Platform"/>
            <consortium name="The Broad Institute Genome Sequencing Center for Infectious Disease"/>
            <person name="Wu L."/>
            <person name="Ma J."/>
        </authorList>
    </citation>
    <scope>NUCLEOTIDE SEQUENCE [LARGE SCALE GENOMIC DNA]</scope>
    <source>
        <strain evidence="3">CCM 7435</strain>
    </source>
</reference>
<keyword evidence="3" id="KW-1185">Reference proteome</keyword>
<keyword evidence="2" id="KW-0413">Isomerase</keyword>
<protein>
    <submittedName>
        <fullName evidence="2">Malto-oligosyltrehalose synthase</fullName>
        <ecNumber evidence="2">5.4.99.15</ecNumber>
    </submittedName>
</protein>